<keyword evidence="2" id="KW-1185">Reference proteome</keyword>
<gene>
    <name evidence="1" type="ORF">OBBRIDRAFT_518724</name>
</gene>
<reference evidence="1 2" key="1">
    <citation type="submission" date="2016-07" db="EMBL/GenBank/DDBJ databases">
        <title>Draft genome of the white-rot fungus Obba rivulosa 3A-2.</title>
        <authorList>
            <consortium name="DOE Joint Genome Institute"/>
            <person name="Miettinen O."/>
            <person name="Riley R."/>
            <person name="Acob R."/>
            <person name="Barry K."/>
            <person name="Cullen D."/>
            <person name="De Vries R."/>
            <person name="Hainaut M."/>
            <person name="Hatakka A."/>
            <person name="Henrissat B."/>
            <person name="Hilden K."/>
            <person name="Kuo R."/>
            <person name="Labutti K."/>
            <person name="Lipzen A."/>
            <person name="Makela M.R."/>
            <person name="Sandor L."/>
            <person name="Spatafora J.W."/>
            <person name="Grigoriev I.V."/>
            <person name="Hibbett D.S."/>
        </authorList>
    </citation>
    <scope>NUCLEOTIDE SEQUENCE [LARGE SCALE GENOMIC DNA]</scope>
    <source>
        <strain evidence="1 2">3A-2</strain>
    </source>
</reference>
<dbReference type="AlphaFoldDB" id="A0A8E2DDF9"/>
<organism evidence="1 2">
    <name type="scientific">Obba rivulosa</name>
    <dbReference type="NCBI Taxonomy" id="1052685"/>
    <lineage>
        <taxon>Eukaryota</taxon>
        <taxon>Fungi</taxon>
        <taxon>Dikarya</taxon>
        <taxon>Basidiomycota</taxon>
        <taxon>Agaricomycotina</taxon>
        <taxon>Agaricomycetes</taxon>
        <taxon>Polyporales</taxon>
        <taxon>Gelatoporiaceae</taxon>
        <taxon>Obba</taxon>
    </lineage>
</organism>
<dbReference type="EMBL" id="KV722862">
    <property type="protein sequence ID" value="OCH83695.1"/>
    <property type="molecule type" value="Genomic_DNA"/>
</dbReference>
<dbReference type="Proteomes" id="UP000250043">
    <property type="component" value="Unassembled WGS sequence"/>
</dbReference>
<accession>A0A8E2DDF9</accession>
<proteinExistence type="predicted"/>
<evidence type="ECO:0000313" key="2">
    <source>
        <dbReference type="Proteomes" id="UP000250043"/>
    </source>
</evidence>
<protein>
    <submittedName>
        <fullName evidence="1">Uncharacterized protein</fullName>
    </submittedName>
</protein>
<name>A0A8E2DDF9_9APHY</name>
<sequence>MESWVSGVLGAGAGPRPRVLSPGAIREETEHEDAIHDGFHRVRQGEKEIEFVPTLARQSLRSAASSVADRFIVPPAHTRTVSLGGPSSLREDRLRDERLREDGIAVSGLAARLRRESLSVGVCGLPSQGSGLLSPCCFREMRDVCESFTTMTGQFGHGSRMFSMTLPKSCDSMRPSSTACTVTQSASRDARMLLDRGRPIIWAFRHYGVASSPLSSRLILLGQS</sequence>
<evidence type="ECO:0000313" key="1">
    <source>
        <dbReference type="EMBL" id="OCH83695.1"/>
    </source>
</evidence>